<feature type="transmembrane region" description="Helical" evidence="7">
    <location>
        <begin position="168"/>
        <end position="190"/>
    </location>
</feature>
<reference evidence="9 10" key="1">
    <citation type="submission" date="2020-04" db="EMBL/GenBank/DDBJ databases">
        <title>Description of novel Gluconacetobacter.</title>
        <authorList>
            <person name="Sombolestani A."/>
        </authorList>
    </citation>
    <scope>NUCLEOTIDE SEQUENCE [LARGE SCALE GENOMIC DNA]</scope>
    <source>
        <strain evidence="9 10">LMG 22058</strain>
    </source>
</reference>
<feature type="transmembrane region" description="Helical" evidence="7">
    <location>
        <begin position="410"/>
        <end position="430"/>
    </location>
</feature>
<evidence type="ECO:0000256" key="5">
    <source>
        <dbReference type="ARBA" id="ARBA00022989"/>
    </source>
</evidence>
<evidence type="ECO:0000256" key="4">
    <source>
        <dbReference type="ARBA" id="ARBA00022692"/>
    </source>
</evidence>
<dbReference type="SUPFAM" id="SSF103473">
    <property type="entry name" value="MFS general substrate transporter"/>
    <property type="match status" value="1"/>
</dbReference>
<comment type="subcellular location">
    <subcellularLocation>
        <location evidence="1">Cell membrane</location>
        <topology evidence="1">Multi-pass membrane protein</topology>
    </subcellularLocation>
</comment>
<dbReference type="Pfam" id="PF00083">
    <property type="entry name" value="Sugar_tr"/>
    <property type="match status" value="1"/>
</dbReference>
<evidence type="ECO:0000256" key="3">
    <source>
        <dbReference type="ARBA" id="ARBA00022475"/>
    </source>
</evidence>
<feature type="transmembrane region" description="Helical" evidence="7">
    <location>
        <begin position="344"/>
        <end position="367"/>
    </location>
</feature>
<organism evidence="9 10">
    <name type="scientific">Gluconacetobacter dulcium</name>
    <dbReference type="NCBI Taxonomy" id="2729096"/>
    <lineage>
        <taxon>Bacteria</taxon>
        <taxon>Pseudomonadati</taxon>
        <taxon>Pseudomonadota</taxon>
        <taxon>Alphaproteobacteria</taxon>
        <taxon>Acetobacterales</taxon>
        <taxon>Acetobacteraceae</taxon>
        <taxon>Gluconacetobacter</taxon>
    </lineage>
</organism>
<dbReference type="EMBL" id="JABEQP010000016">
    <property type="protein sequence ID" value="MBB2199188.1"/>
    <property type="molecule type" value="Genomic_DNA"/>
</dbReference>
<comment type="caution">
    <text evidence="9">The sequence shown here is derived from an EMBL/GenBank/DDBJ whole genome shotgun (WGS) entry which is preliminary data.</text>
</comment>
<feature type="transmembrane region" description="Helical" evidence="7">
    <location>
        <begin position="379"/>
        <end position="404"/>
    </location>
</feature>
<evidence type="ECO:0000313" key="9">
    <source>
        <dbReference type="EMBL" id="MBB2199188.1"/>
    </source>
</evidence>
<feature type="transmembrane region" description="Helical" evidence="7">
    <location>
        <begin position="105"/>
        <end position="126"/>
    </location>
</feature>
<dbReference type="InterPro" id="IPR011701">
    <property type="entry name" value="MFS"/>
</dbReference>
<dbReference type="PANTHER" id="PTHR43045:SF1">
    <property type="entry name" value="SHIKIMATE TRANSPORTER"/>
    <property type="match status" value="1"/>
</dbReference>
<proteinExistence type="predicted"/>
<dbReference type="GO" id="GO:0022857">
    <property type="term" value="F:transmembrane transporter activity"/>
    <property type="evidence" value="ECO:0007669"/>
    <property type="project" value="InterPro"/>
</dbReference>
<evidence type="ECO:0000256" key="6">
    <source>
        <dbReference type="ARBA" id="ARBA00023136"/>
    </source>
</evidence>
<feature type="transmembrane region" description="Helical" evidence="7">
    <location>
        <begin position="73"/>
        <end position="93"/>
    </location>
</feature>
<gene>
    <name evidence="9" type="ORF">HLH44_17385</name>
</gene>
<feature type="domain" description="Major facilitator superfamily (MFS) profile" evidence="8">
    <location>
        <begin position="28"/>
        <end position="436"/>
    </location>
</feature>
<feature type="transmembrane region" description="Helical" evidence="7">
    <location>
        <begin position="202"/>
        <end position="221"/>
    </location>
</feature>
<sequence length="443" mass="46336">MTQPSTQEECTPSHARPTGHVTTIRLRTVAAATIGNIVEWYDFALYTAATPLVFQRLFFARHDDGLLAQIEPMLVFGAGFLVRPAGGILFGLLGDRLGHARALRYTLTIIGIATAAIGLLPGQATIGVLAPLLLLVLRLAQGFAAGGEWAGAVLLLGADSPAARHRGIAFALTQSGVAAGMVLGGAALWAARQLPEAAFLSWGWRIPFLAALPFLLLGLWLRATPHRDTPIVRSARPRAASQGMGLQGMGLPLLTGTMLRLAENGSIYMMLVFGMAYGHMHHVPDRWMLLAGTLGMVADGLAMPAFGWLAEHLGARTIYALGAAGMALFCGPFLALVASGSQSGVILAFIVGMGLCHAPMIAVEPALLSALFPPAHRYLGVAVAHEAGALLAGGISPVVATLLVHSRWGNGAVCGYMAALAGLSLLALLARPARRLAFPQPQE</sequence>
<feature type="transmembrane region" description="Helical" evidence="7">
    <location>
        <begin position="286"/>
        <end position="306"/>
    </location>
</feature>
<keyword evidence="6 7" id="KW-0472">Membrane</keyword>
<dbReference type="InterPro" id="IPR020846">
    <property type="entry name" value="MFS_dom"/>
</dbReference>
<dbReference type="AlphaFoldDB" id="A0A7W4K2P0"/>
<feature type="transmembrane region" description="Helical" evidence="7">
    <location>
        <begin position="132"/>
        <end position="156"/>
    </location>
</feature>
<keyword evidence="4 7" id="KW-0812">Transmembrane</keyword>
<dbReference type="InterPro" id="IPR005828">
    <property type="entry name" value="MFS_sugar_transport-like"/>
</dbReference>
<evidence type="ECO:0000256" key="7">
    <source>
        <dbReference type="SAM" id="Phobius"/>
    </source>
</evidence>
<dbReference type="PANTHER" id="PTHR43045">
    <property type="entry name" value="SHIKIMATE TRANSPORTER"/>
    <property type="match status" value="1"/>
</dbReference>
<dbReference type="Pfam" id="PF07690">
    <property type="entry name" value="MFS_1"/>
    <property type="match status" value="1"/>
</dbReference>
<dbReference type="RefSeq" id="WP_183010172.1">
    <property type="nucleotide sequence ID" value="NZ_JABEQP010000016.1"/>
</dbReference>
<evidence type="ECO:0000256" key="1">
    <source>
        <dbReference type="ARBA" id="ARBA00004651"/>
    </source>
</evidence>
<dbReference type="InterPro" id="IPR036259">
    <property type="entry name" value="MFS_trans_sf"/>
</dbReference>
<feature type="transmembrane region" description="Helical" evidence="7">
    <location>
        <begin position="318"/>
        <end position="338"/>
    </location>
</feature>
<dbReference type="Proteomes" id="UP000530320">
    <property type="component" value="Unassembled WGS sequence"/>
</dbReference>
<keyword evidence="5 7" id="KW-1133">Transmembrane helix</keyword>
<name>A0A7W4K2P0_9PROT</name>
<evidence type="ECO:0000313" key="10">
    <source>
        <dbReference type="Proteomes" id="UP000530320"/>
    </source>
</evidence>
<evidence type="ECO:0000259" key="8">
    <source>
        <dbReference type="PROSITE" id="PS50850"/>
    </source>
</evidence>
<dbReference type="Gene3D" id="1.20.1250.20">
    <property type="entry name" value="MFS general substrate transporter like domains"/>
    <property type="match status" value="2"/>
</dbReference>
<evidence type="ECO:0000256" key="2">
    <source>
        <dbReference type="ARBA" id="ARBA00022448"/>
    </source>
</evidence>
<protein>
    <submittedName>
        <fullName evidence="9">MFS transporter</fullName>
    </submittedName>
</protein>
<keyword evidence="3" id="KW-1003">Cell membrane</keyword>
<keyword evidence="2" id="KW-0813">Transport</keyword>
<dbReference type="GO" id="GO:0005886">
    <property type="term" value="C:plasma membrane"/>
    <property type="evidence" value="ECO:0007669"/>
    <property type="project" value="UniProtKB-SubCell"/>
</dbReference>
<dbReference type="PROSITE" id="PS50850">
    <property type="entry name" value="MFS"/>
    <property type="match status" value="1"/>
</dbReference>
<accession>A0A7W4K2P0</accession>